<reference evidence="2" key="1">
    <citation type="submission" date="2016-10" db="EMBL/GenBank/DDBJ databases">
        <authorList>
            <person name="Varghese N."/>
            <person name="Submissions S."/>
        </authorList>
    </citation>
    <scope>NUCLEOTIDE SEQUENCE [LARGE SCALE GENOMIC DNA]</scope>
    <source>
        <strain evidence="2">DSM 45722</strain>
    </source>
</reference>
<sequence>MPAVITAGDPDDGDTFRVPPVPLASGTRLGGSEGGRVTAVELVVTTEDGATTRIPLRAQHGAWWAPDPPEG</sequence>
<dbReference type="AlphaFoldDB" id="A0A1G4XAQ4"/>
<keyword evidence="2" id="KW-1185">Reference proteome</keyword>
<proteinExistence type="predicted"/>
<dbReference type="STRING" id="1960309.SAMN03159343_0374"/>
<evidence type="ECO:0000313" key="1">
    <source>
        <dbReference type="EMBL" id="SCX38313.1"/>
    </source>
</evidence>
<name>A0A1G4XAQ4_9ACTN</name>
<dbReference type="Proteomes" id="UP000198981">
    <property type="component" value="Unassembled WGS sequence"/>
</dbReference>
<organism evidence="1 2">
    <name type="scientific">Klenkia marina</name>
    <dbReference type="NCBI Taxonomy" id="1960309"/>
    <lineage>
        <taxon>Bacteria</taxon>
        <taxon>Bacillati</taxon>
        <taxon>Actinomycetota</taxon>
        <taxon>Actinomycetes</taxon>
        <taxon>Geodermatophilales</taxon>
        <taxon>Geodermatophilaceae</taxon>
        <taxon>Klenkia</taxon>
    </lineage>
</organism>
<dbReference type="EMBL" id="FMUH01000001">
    <property type="protein sequence ID" value="SCX38313.1"/>
    <property type="molecule type" value="Genomic_DNA"/>
</dbReference>
<protein>
    <submittedName>
        <fullName evidence="1">Uncharacterized protein</fullName>
    </submittedName>
</protein>
<evidence type="ECO:0000313" key="2">
    <source>
        <dbReference type="Proteomes" id="UP000198981"/>
    </source>
</evidence>
<accession>A0A1G4XAQ4</accession>
<gene>
    <name evidence="1" type="ORF">SAMN03159343_0374</name>
</gene>